<protein>
    <submittedName>
        <fullName evidence="6">Helix-turn-helix transcriptional regulator</fullName>
    </submittedName>
</protein>
<evidence type="ECO:0000313" key="6">
    <source>
        <dbReference type="EMBL" id="MBM6923404.1"/>
    </source>
</evidence>
<comment type="caution">
    <text evidence="6">The sequence shown here is derived from an EMBL/GenBank/DDBJ whole genome shotgun (WGS) entry which is preliminary data.</text>
</comment>
<reference evidence="6 7" key="1">
    <citation type="journal article" date="2021" name="Sci. Rep.">
        <title>The distribution of antibiotic resistance genes in chicken gut microbiota commensals.</title>
        <authorList>
            <person name="Juricova H."/>
            <person name="Matiasovicova J."/>
            <person name="Kubasova T."/>
            <person name="Cejkova D."/>
            <person name="Rychlik I."/>
        </authorList>
    </citation>
    <scope>NUCLEOTIDE SEQUENCE [LARGE SCALE GENOMIC DNA]</scope>
    <source>
        <strain evidence="6 7">An564</strain>
    </source>
</reference>
<feature type="domain" description="HTH luxR-type" evidence="5">
    <location>
        <begin position="341"/>
        <end position="404"/>
    </location>
</feature>
<organism evidence="6 7">
    <name type="scientific">Hydrogenoanaerobacterium saccharovorans</name>
    <dbReference type="NCBI Taxonomy" id="474960"/>
    <lineage>
        <taxon>Bacteria</taxon>
        <taxon>Bacillati</taxon>
        <taxon>Bacillota</taxon>
        <taxon>Clostridia</taxon>
        <taxon>Eubacteriales</taxon>
        <taxon>Oscillospiraceae</taxon>
        <taxon>Hydrogenoanaerobacterium</taxon>
    </lineage>
</organism>
<name>A0ABS2GNX6_9FIRM</name>
<dbReference type="InterPro" id="IPR000792">
    <property type="entry name" value="Tscrpt_reg_LuxR_C"/>
</dbReference>
<dbReference type="Pfam" id="PF00196">
    <property type="entry name" value="GerE"/>
    <property type="match status" value="1"/>
</dbReference>
<accession>A0ABS2GNX6</accession>
<dbReference type="SUPFAM" id="SSF46894">
    <property type="entry name" value="C-terminal effector domain of the bipartite response regulators"/>
    <property type="match status" value="1"/>
</dbReference>
<dbReference type="Proteomes" id="UP000724149">
    <property type="component" value="Unassembled WGS sequence"/>
</dbReference>
<dbReference type="PANTHER" id="PTHR44688:SF16">
    <property type="entry name" value="DNA-BINDING TRANSCRIPTIONAL ACTIVATOR DEVR_DOSR"/>
    <property type="match status" value="1"/>
</dbReference>
<gene>
    <name evidence="6" type="ORF">H9X81_06845</name>
</gene>
<keyword evidence="2" id="KW-0238">DNA-binding</keyword>
<evidence type="ECO:0000256" key="3">
    <source>
        <dbReference type="ARBA" id="ARBA00023163"/>
    </source>
</evidence>
<evidence type="ECO:0000256" key="2">
    <source>
        <dbReference type="ARBA" id="ARBA00023125"/>
    </source>
</evidence>
<proteinExistence type="predicted"/>
<feature type="region of interest" description="Disordered" evidence="4">
    <location>
        <begin position="42"/>
        <end position="62"/>
    </location>
</feature>
<evidence type="ECO:0000259" key="5">
    <source>
        <dbReference type="PROSITE" id="PS50043"/>
    </source>
</evidence>
<dbReference type="RefSeq" id="WP_204720804.1">
    <property type="nucleotide sequence ID" value="NZ_JACSNR010000006.1"/>
</dbReference>
<evidence type="ECO:0000313" key="7">
    <source>
        <dbReference type="Proteomes" id="UP000724149"/>
    </source>
</evidence>
<keyword evidence="1" id="KW-0805">Transcription regulation</keyword>
<dbReference type="PRINTS" id="PR00038">
    <property type="entry name" value="HTHLUXR"/>
</dbReference>
<sequence length="404" mass="44877">MKRYFSIREAAEKWGVSERRINQYCIEGRIPGAQKVGRAWTIPAGARKPEDPRQNRRKAAPVMSGSAVGGTLLDHTNFMPLMSTPFQPGHCLEAVEAMAAGPQRDIALAEYHYFCGQPEAAVREAEAYLSSPDMGARFSASLLYAYANLPLGAIPQAKFALGQLIAFLSEAGEQSPQYQAASAFVASTGAVLLHLPMPEEMPEIETFLPLLPLGVRAFALYVQAHALYLKAEYTRSVGIVEAALAMGASHYPIPAIYLHLVSVMDYMSLKQPDRAEAHLLKAWEIARPDDLIEGFGEHHGLLGAMLEAVIKPNWPEDFKRIIDITYRFSSGWRRVHNPLTGHDVADDLTTTEFEMCMLAARGWTNQEIAEHLNISVNTVKTHLSEAMKKLQVNNRKDLKKYMLK</sequence>
<dbReference type="PANTHER" id="PTHR44688">
    <property type="entry name" value="DNA-BINDING TRANSCRIPTIONAL ACTIVATOR DEVR_DOSR"/>
    <property type="match status" value="1"/>
</dbReference>
<dbReference type="InterPro" id="IPR016032">
    <property type="entry name" value="Sig_transdc_resp-reg_C-effctor"/>
</dbReference>
<keyword evidence="3" id="KW-0804">Transcription</keyword>
<dbReference type="PROSITE" id="PS50043">
    <property type="entry name" value="HTH_LUXR_2"/>
    <property type="match status" value="1"/>
</dbReference>
<evidence type="ECO:0000256" key="1">
    <source>
        <dbReference type="ARBA" id="ARBA00023015"/>
    </source>
</evidence>
<evidence type="ECO:0000256" key="4">
    <source>
        <dbReference type="SAM" id="MobiDB-lite"/>
    </source>
</evidence>
<dbReference type="Gene3D" id="1.10.10.10">
    <property type="entry name" value="Winged helix-like DNA-binding domain superfamily/Winged helix DNA-binding domain"/>
    <property type="match status" value="1"/>
</dbReference>
<dbReference type="SMART" id="SM00421">
    <property type="entry name" value="HTH_LUXR"/>
    <property type="match status" value="1"/>
</dbReference>
<dbReference type="CDD" id="cd06170">
    <property type="entry name" value="LuxR_C_like"/>
    <property type="match status" value="1"/>
</dbReference>
<dbReference type="EMBL" id="JACSNR010000006">
    <property type="protein sequence ID" value="MBM6923404.1"/>
    <property type="molecule type" value="Genomic_DNA"/>
</dbReference>
<dbReference type="InterPro" id="IPR036388">
    <property type="entry name" value="WH-like_DNA-bd_sf"/>
</dbReference>
<keyword evidence="7" id="KW-1185">Reference proteome</keyword>